<sequence length="217" mass="22805">MSSGNGRQNASARANVPQESFSLPNLGLVLLAGGTGRRLGGASKPDLTLSGNRLVDLVLARCAETFPDSPVVVVAPESLDLPAGTLQTLESPPFGGPAAGVDTGWKFLLERFPALSLVGVLPVDAPRAPFALAALLAAASPLSSASGAMAATGEQLHPTLTLARIKALTAEYAGSDVRDMSLRKYWRPLDLPTYQVPEFFTEDIDTPQDLARQREVD</sequence>
<dbReference type="Pfam" id="PF12804">
    <property type="entry name" value="NTP_transf_3"/>
    <property type="match status" value="1"/>
</dbReference>
<dbReference type="KEGG" id="avu:BK816_06945"/>
<dbReference type="EMBL" id="CP017812">
    <property type="protein sequence ID" value="AOZ73056.1"/>
    <property type="molecule type" value="Genomic_DNA"/>
</dbReference>
<dbReference type="AlphaFoldDB" id="A0A1D9ML88"/>
<name>A0A1D9ML88_9ACTO</name>
<dbReference type="PANTHER" id="PTHR19136:SF81">
    <property type="entry name" value="MOLYBDENUM COFACTOR GUANYLYLTRANSFERASE"/>
    <property type="match status" value="1"/>
</dbReference>
<evidence type="ECO:0000313" key="3">
    <source>
        <dbReference type="EMBL" id="AOZ73056.1"/>
    </source>
</evidence>
<dbReference type="PANTHER" id="PTHR19136">
    <property type="entry name" value="MOLYBDENUM COFACTOR GUANYLYLTRANSFERASE"/>
    <property type="match status" value="1"/>
</dbReference>
<proteinExistence type="predicted"/>
<organism evidence="3 4">
    <name type="scientific">Boudabousia tangfeifanii</name>
    <dbReference type="NCBI Taxonomy" id="1912795"/>
    <lineage>
        <taxon>Bacteria</taxon>
        <taxon>Bacillati</taxon>
        <taxon>Actinomycetota</taxon>
        <taxon>Actinomycetes</taxon>
        <taxon>Actinomycetales</taxon>
        <taxon>Actinomycetaceae</taxon>
        <taxon>Boudabousia</taxon>
    </lineage>
</organism>
<dbReference type="Gene3D" id="3.90.550.10">
    <property type="entry name" value="Spore Coat Polysaccharide Biosynthesis Protein SpsA, Chain A"/>
    <property type="match status" value="1"/>
</dbReference>
<evidence type="ECO:0000259" key="2">
    <source>
        <dbReference type="Pfam" id="PF12804"/>
    </source>
</evidence>
<dbReference type="OrthoDB" id="4408226at2"/>
<dbReference type="SUPFAM" id="SSF53448">
    <property type="entry name" value="Nucleotide-diphospho-sugar transferases"/>
    <property type="match status" value="1"/>
</dbReference>
<dbReference type="Proteomes" id="UP000176288">
    <property type="component" value="Chromosome"/>
</dbReference>
<protein>
    <recommendedName>
        <fullName evidence="2">MobA-like NTP transferase domain-containing protein</fullName>
    </recommendedName>
</protein>
<keyword evidence="1" id="KW-0808">Transferase</keyword>
<evidence type="ECO:0000256" key="1">
    <source>
        <dbReference type="ARBA" id="ARBA00022679"/>
    </source>
</evidence>
<reference evidence="3 4" key="1">
    <citation type="submission" date="2016-10" db="EMBL/GenBank/DDBJ databases">
        <title>Actinomyces aegypiusis sp. nov., isolated from the Aegypius monachus in Qinghai Tibet Plateau China.</title>
        <authorList>
            <person name="Wang Y."/>
        </authorList>
    </citation>
    <scope>NUCLEOTIDE SEQUENCE [LARGE SCALE GENOMIC DNA]</scope>
    <source>
        <strain evidence="3 4">VUL4_3</strain>
    </source>
</reference>
<accession>A0A1D9ML88</accession>
<dbReference type="STRING" id="1912795.BK816_06945"/>
<gene>
    <name evidence="3" type="ORF">BK816_06945</name>
</gene>
<dbReference type="InterPro" id="IPR029044">
    <property type="entry name" value="Nucleotide-diphossugar_trans"/>
</dbReference>
<dbReference type="GO" id="GO:0016779">
    <property type="term" value="F:nucleotidyltransferase activity"/>
    <property type="evidence" value="ECO:0007669"/>
    <property type="project" value="TreeGrafter"/>
</dbReference>
<feature type="domain" description="MobA-like NTP transferase" evidence="2">
    <location>
        <begin position="29"/>
        <end position="174"/>
    </location>
</feature>
<dbReference type="InterPro" id="IPR025877">
    <property type="entry name" value="MobA-like_NTP_Trfase"/>
</dbReference>
<keyword evidence="4" id="KW-1185">Reference proteome</keyword>
<evidence type="ECO:0000313" key="4">
    <source>
        <dbReference type="Proteomes" id="UP000176288"/>
    </source>
</evidence>